<sequence>MRAGSGQAVAGALALLTVLANRDGAGRLLTGFHFLLIMAFRKTVGTSGWVGAFPKDQRSPARGGPFTR</sequence>
<dbReference type="AlphaFoldDB" id="A0A5J4K449"/>
<keyword evidence="2" id="KW-1185">Reference proteome</keyword>
<comment type="caution">
    <text evidence="1">The sequence shown here is derived from an EMBL/GenBank/DDBJ whole genome shotgun (WGS) entry which is preliminary data.</text>
</comment>
<reference evidence="1 2" key="1">
    <citation type="journal article" date="2019" name="Int. J. Syst. Evol. Microbiol.">
        <title>Thermogemmatispora aurantia sp. nov. and Thermogemmatispora argillosa sp. nov., within the class Ktedonobacteria, and emended description of the genus Thermogemmatispora.</title>
        <authorList>
            <person name="Zheng Y."/>
            <person name="Wang C.M."/>
            <person name="Sakai Y."/>
            <person name="Abe K."/>
            <person name="Yokota A."/>
            <person name="Yabe S."/>
        </authorList>
    </citation>
    <scope>NUCLEOTIDE SEQUENCE [LARGE SCALE GENOMIC DNA]</scope>
    <source>
        <strain evidence="1 2">A1-2</strain>
    </source>
</reference>
<proteinExistence type="predicted"/>
<dbReference type="EMBL" id="BKZV01000001">
    <property type="protein sequence ID" value="GER81489.1"/>
    <property type="molecule type" value="Genomic_DNA"/>
</dbReference>
<name>A0A5J4K449_9CHLR</name>
<evidence type="ECO:0000313" key="2">
    <source>
        <dbReference type="Proteomes" id="UP000334820"/>
    </source>
</evidence>
<gene>
    <name evidence="1" type="ORF">KTAU_01280</name>
</gene>
<organism evidence="1 2">
    <name type="scientific">Thermogemmatispora aurantia</name>
    <dbReference type="NCBI Taxonomy" id="2045279"/>
    <lineage>
        <taxon>Bacteria</taxon>
        <taxon>Bacillati</taxon>
        <taxon>Chloroflexota</taxon>
        <taxon>Ktedonobacteria</taxon>
        <taxon>Thermogemmatisporales</taxon>
        <taxon>Thermogemmatisporaceae</taxon>
        <taxon>Thermogemmatispora</taxon>
    </lineage>
</organism>
<evidence type="ECO:0000313" key="1">
    <source>
        <dbReference type="EMBL" id="GER81489.1"/>
    </source>
</evidence>
<protein>
    <submittedName>
        <fullName evidence="1">Uncharacterized protein</fullName>
    </submittedName>
</protein>
<dbReference type="Proteomes" id="UP000334820">
    <property type="component" value="Unassembled WGS sequence"/>
</dbReference>
<accession>A0A5J4K449</accession>